<keyword evidence="3" id="KW-1185">Reference proteome</keyword>
<dbReference type="STRING" id="1385369.N825_10090"/>
<keyword evidence="1" id="KW-1133">Transmembrane helix</keyword>
<organism evidence="2 3">
    <name type="scientific">Skermanella stibiiresistens SB22</name>
    <dbReference type="NCBI Taxonomy" id="1385369"/>
    <lineage>
        <taxon>Bacteria</taxon>
        <taxon>Pseudomonadati</taxon>
        <taxon>Pseudomonadota</taxon>
        <taxon>Alphaproteobacteria</taxon>
        <taxon>Rhodospirillales</taxon>
        <taxon>Azospirillaceae</taxon>
        <taxon>Skermanella</taxon>
    </lineage>
</organism>
<keyword evidence="1" id="KW-0472">Membrane</keyword>
<dbReference type="Proteomes" id="UP000019486">
    <property type="component" value="Unassembled WGS sequence"/>
</dbReference>
<accession>W9H5B0</accession>
<dbReference type="AlphaFoldDB" id="W9H5B0"/>
<keyword evidence="1" id="KW-0812">Transmembrane</keyword>
<evidence type="ECO:0000256" key="1">
    <source>
        <dbReference type="SAM" id="Phobius"/>
    </source>
</evidence>
<comment type="caution">
    <text evidence="2">The sequence shown here is derived from an EMBL/GenBank/DDBJ whole genome shotgun (WGS) entry which is preliminary data.</text>
</comment>
<gene>
    <name evidence="2" type="ORF">N825_10090</name>
</gene>
<evidence type="ECO:0008006" key="4">
    <source>
        <dbReference type="Google" id="ProtNLM"/>
    </source>
</evidence>
<feature type="transmembrane region" description="Helical" evidence="1">
    <location>
        <begin position="284"/>
        <end position="303"/>
    </location>
</feature>
<dbReference type="OrthoDB" id="7350781at2"/>
<evidence type="ECO:0000313" key="2">
    <source>
        <dbReference type="EMBL" id="EWY38948.1"/>
    </source>
</evidence>
<proteinExistence type="predicted"/>
<sequence>MSVETDLVTPMGDMRKFLREGLAIAITGRRVVVGVMVVAIACAVFGLRLIPPEFTATLIIGPIAPGGLLGRGAPSPAVPETGGESIGDHGVGEMMSSYDRFIYEMTSYPVAEELALVPNFAPRVFETMWDPATSGWKPDDGPAGKARRLINELVGRTPWTPPDARTLARYIQKEVRIQRIGGTPFRRVTYRHADPEFARLLLNLLYATTERRLRSAAIHDNRKMIEEIGRKIGSVTDIDHRRALRDLLIGHERFAMMMDVDLPLTATLIQPAMAEALPDTPDPVVVLAIAAAMGLVVGLGMVFRAAVIAGDGADGDAGDWRR</sequence>
<dbReference type="EMBL" id="AVFL01000015">
    <property type="protein sequence ID" value="EWY38948.1"/>
    <property type="molecule type" value="Genomic_DNA"/>
</dbReference>
<name>W9H5B0_9PROT</name>
<feature type="transmembrane region" description="Helical" evidence="1">
    <location>
        <begin position="21"/>
        <end position="47"/>
    </location>
</feature>
<evidence type="ECO:0000313" key="3">
    <source>
        <dbReference type="Proteomes" id="UP000019486"/>
    </source>
</evidence>
<reference evidence="2 3" key="1">
    <citation type="submission" date="2013-08" db="EMBL/GenBank/DDBJ databases">
        <title>The genome sequence of Skermanella stibiiresistens.</title>
        <authorList>
            <person name="Zhu W."/>
            <person name="Wang G."/>
        </authorList>
    </citation>
    <scope>NUCLEOTIDE SEQUENCE [LARGE SCALE GENOMIC DNA]</scope>
    <source>
        <strain evidence="2 3">SB22</strain>
    </source>
</reference>
<protein>
    <recommendedName>
        <fullName evidence="4">Polysaccharide chain length determinant N-terminal domain-containing protein</fullName>
    </recommendedName>
</protein>
<dbReference type="RefSeq" id="WP_037455829.1">
    <property type="nucleotide sequence ID" value="NZ_AVFL01000015.1"/>
</dbReference>